<dbReference type="InterPro" id="IPR050855">
    <property type="entry name" value="NDM-1-like"/>
</dbReference>
<dbReference type="EMBL" id="BHZD01000001">
    <property type="protein sequence ID" value="GCD48011.1"/>
    <property type="molecule type" value="Genomic_DNA"/>
</dbReference>
<organism evidence="2 3">
    <name type="scientific">Streptomyces paromomycinus</name>
    <name type="common">Streptomyces rimosus subsp. paromomycinus</name>
    <dbReference type="NCBI Taxonomy" id="92743"/>
    <lineage>
        <taxon>Bacteria</taxon>
        <taxon>Bacillati</taxon>
        <taxon>Actinomycetota</taxon>
        <taxon>Actinomycetes</taxon>
        <taxon>Kitasatosporales</taxon>
        <taxon>Streptomycetaceae</taxon>
        <taxon>Streptomyces</taxon>
    </lineage>
</organism>
<dbReference type="RefSeq" id="WP_246177852.1">
    <property type="nucleotide sequence ID" value="NZ_BHZD01000001.1"/>
</dbReference>
<dbReference type="Pfam" id="PF00753">
    <property type="entry name" value="Lactamase_B"/>
    <property type="match status" value="1"/>
</dbReference>
<gene>
    <name evidence="2" type="ORF">GKJPGBOP_07807</name>
</gene>
<dbReference type="SMART" id="SM00849">
    <property type="entry name" value="Lactamase_B"/>
    <property type="match status" value="1"/>
</dbReference>
<evidence type="ECO:0000313" key="2">
    <source>
        <dbReference type="EMBL" id="GCD48011.1"/>
    </source>
</evidence>
<evidence type="ECO:0000259" key="1">
    <source>
        <dbReference type="SMART" id="SM00849"/>
    </source>
</evidence>
<dbReference type="GO" id="GO:0016787">
    <property type="term" value="F:hydrolase activity"/>
    <property type="evidence" value="ECO:0007669"/>
    <property type="project" value="UniProtKB-KW"/>
</dbReference>
<dbReference type="InterPro" id="IPR036866">
    <property type="entry name" value="RibonucZ/Hydroxyglut_hydro"/>
</dbReference>
<comment type="caution">
    <text evidence="2">The sequence shown here is derived from an EMBL/GenBank/DDBJ whole genome shotgun (WGS) entry which is preliminary data.</text>
</comment>
<name>A0A401WFC5_STREY</name>
<feature type="domain" description="Metallo-beta-lactamase" evidence="1">
    <location>
        <begin position="52"/>
        <end position="245"/>
    </location>
</feature>
<dbReference type="PANTHER" id="PTHR42951">
    <property type="entry name" value="METALLO-BETA-LACTAMASE DOMAIN-CONTAINING"/>
    <property type="match status" value="1"/>
</dbReference>
<evidence type="ECO:0000313" key="3">
    <source>
        <dbReference type="Proteomes" id="UP000286746"/>
    </source>
</evidence>
<dbReference type="SUPFAM" id="SSF56281">
    <property type="entry name" value="Metallo-hydrolase/oxidoreductase"/>
    <property type="match status" value="1"/>
</dbReference>
<accession>A0A401WFC5</accession>
<proteinExistence type="predicted"/>
<dbReference type="PANTHER" id="PTHR42951:SF4">
    <property type="entry name" value="ACYL-COENZYME A THIOESTERASE MBLAC2"/>
    <property type="match status" value="1"/>
</dbReference>
<dbReference type="Proteomes" id="UP000286746">
    <property type="component" value="Unassembled WGS sequence"/>
</dbReference>
<dbReference type="InterPro" id="IPR001279">
    <property type="entry name" value="Metallo-B-lactamas"/>
</dbReference>
<keyword evidence="2" id="KW-0378">Hydrolase</keyword>
<reference evidence="2 3" key="1">
    <citation type="submission" date="2018-11" db="EMBL/GenBank/DDBJ databases">
        <title>Whole genome sequence of Streptomyces paromomycinus NBRC 15454(T).</title>
        <authorList>
            <person name="Komaki H."/>
            <person name="Tamura T."/>
        </authorList>
    </citation>
    <scope>NUCLEOTIDE SEQUENCE [LARGE SCALE GENOMIC DNA]</scope>
    <source>
        <strain evidence="2 3">NBRC 15454</strain>
    </source>
</reference>
<dbReference type="CDD" id="cd16282">
    <property type="entry name" value="metallo-hydrolase-like_MBL-fold"/>
    <property type="match status" value="1"/>
</dbReference>
<protein>
    <submittedName>
        <fullName evidence="2">MBL fold metallo-hydrolase</fullName>
    </submittedName>
</protein>
<dbReference type="AlphaFoldDB" id="A0A401WFC5"/>
<sequence length="326" mass="35543">MDEMAEIAEMTEMPKVADMAGQTLPDPAVRVAAAQEIARDVVVVPDQGVPLVPNIGVIGGRDAVLVVDTGMGLRNAEAVREFATDYARGRRLYLTTTHFHPEHAFGAQVFVGAATYLVNRDQAEDLRERGPGYLEMFRQLGEPVARRLAGVVPARPDRVYGHAHDLDLGGRVVRLRATGRAHSRGDQVIEVPDAGVLFTGDLVEAGQFAIFPWFPPHDTDVSGTRWLAVVRRLADRAPRIVVPGHGAVGGPQLLTDVRDYLELLRHETWTRRDAAVGGQAIADEVAELMIRRYPQWSGREWIGKGVSCLCSEYADAEHGRGAAAGH</sequence>
<dbReference type="Gene3D" id="3.60.15.10">
    <property type="entry name" value="Ribonuclease Z/Hydroxyacylglutathione hydrolase-like"/>
    <property type="match status" value="1"/>
</dbReference>
<keyword evidence="3" id="KW-1185">Reference proteome</keyword>